<keyword evidence="4" id="KW-0658">Purine biosynthesis</keyword>
<proteinExistence type="inferred from homology"/>
<dbReference type="AlphaFoldDB" id="A0A0F9PWR2"/>
<evidence type="ECO:0000256" key="3">
    <source>
        <dbReference type="ARBA" id="ARBA00022741"/>
    </source>
</evidence>
<dbReference type="GO" id="GO:0044208">
    <property type="term" value="P:'de novo' AMP biosynthetic process"/>
    <property type="evidence" value="ECO:0007669"/>
    <property type="project" value="TreeGrafter"/>
</dbReference>
<sequence>MSTLIVIGGQYGSEGKGAFVAHLTDPRFQGNKNPFLVVRTGGPNAGHSMKYNDEVFKMRHIPCAWHNPNAVLALGPGAVIDPEYLLEEEIPQVEAAGISIRDRFFIDPMCAIITDEDRQEGKKRIATIGGTGKGVGGATARRVLREGPIARDWPSLQPFLRDVSELSNTFSSATILIESTQGFGLSLTRSGFYPYTTNRDITPGAVMNESGVSFCGEEDVVLVLRTFPIRVAGPSGPMVDEISWEELERQSDGYIKPERTTVTNKIRRVGLWDPDLARQAVIACSPAAIALTFFDYWRPDLAYQTKLDADAYRRIEMVEKQLGVSVVWVSTGFQCITRVKGGRRA</sequence>
<comment type="caution">
    <text evidence="6">The sequence shown here is derived from an EMBL/GenBank/DDBJ whole genome shotgun (WGS) entry which is preliminary data.</text>
</comment>
<dbReference type="InterPro" id="IPR042109">
    <property type="entry name" value="Adenylosuccinate_synth_dom1"/>
</dbReference>
<reference evidence="6" key="1">
    <citation type="journal article" date="2015" name="Nature">
        <title>Complex archaea that bridge the gap between prokaryotes and eukaryotes.</title>
        <authorList>
            <person name="Spang A."/>
            <person name="Saw J.H."/>
            <person name="Jorgensen S.L."/>
            <person name="Zaremba-Niedzwiedzka K."/>
            <person name="Martijn J."/>
            <person name="Lind A.E."/>
            <person name="van Eijk R."/>
            <person name="Schleper C."/>
            <person name="Guy L."/>
            <person name="Ettema T.J."/>
        </authorList>
    </citation>
    <scope>NUCLEOTIDE SEQUENCE</scope>
</reference>
<dbReference type="SUPFAM" id="SSF52540">
    <property type="entry name" value="P-loop containing nucleoside triphosphate hydrolases"/>
    <property type="match status" value="1"/>
</dbReference>
<organism evidence="6">
    <name type="scientific">marine sediment metagenome</name>
    <dbReference type="NCBI Taxonomy" id="412755"/>
    <lineage>
        <taxon>unclassified sequences</taxon>
        <taxon>metagenomes</taxon>
        <taxon>ecological metagenomes</taxon>
    </lineage>
</organism>
<dbReference type="Pfam" id="PF00709">
    <property type="entry name" value="Adenylsucc_synt"/>
    <property type="match status" value="2"/>
</dbReference>
<dbReference type="EMBL" id="LAZR01002504">
    <property type="protein sequence ID" value="KKN29167.1"/>
    <property type="molecule type" value="Genomic_DNA"/>
</dbReference>
<dbReference type="InterPro" id="IPR027417">
    <property type="entry name" value="P-loop_NTPase"/>
</dbReference>
<dbReference type="GO" id="GO:0004019">
    <property type="term" value="F:adenylosuccinate synthase activity"/>
    <property type="evidence" value="ECO:0007669"/>
    <property type="project" value="InterPro"/>
</dbReference>
<name>A0A0F9PWR2_9ZZZZ</name>
<evidence type="ECO:0000256" key="4">
    <source>
        <dbReference type="ARBA" id="ARBA00022755"/>
    </source>
</evidence>
<dbReference type="GO" id="GO:0046872">
    <property type="term" value="F:metal ion binding"/>
    <property type="evidence" value="ECO:0007669"/>
    <property type="project" value="UniProtKB-KW"/>
</dbReference>
<evidence type="ECO:0000256" key="5">
    <source>
        <dbReference type="ARBA" id="ARBA00022842"/>
    </source>
</evidence>
<evidence type="ECO:0000256" key="1">
    <source>
        <dbReference type="ARBA" id="ARBA00022598"/>
    </source>
</evidence>
<keyword evidence="2" id="KW-0479">Metal-binding</keyword>
<dbReference type="Gene3D" id="3.40.440.10">
    <property type="entry name" value="Adenylosuccinate Synthetase, subunit A, domain 1"/>
    <property type="match status" value="1"/>
</dbReference>
<evidence type="ECO:0008006" key="7">
    <source>
        <dbReference type="Google" id="ProtNLM"/>
    </source>
</evidence>
<dbReference type="SMART" id="SM00788">
    <property type="entry name" value="Adenylsucc_synt"/>
    <property type="match status" value="1"/>
</dbReference>
<dbReference type="GO" id="GO:0046040">
    <property type="term" value="P:IMP metabolic process"/>
    <property type="evidence" value="ECO:0007669"/>
    <property type="project" value="TreeGrafter"/>
</dbReference>
<dbReference type="InterPro" id="IPR042110">
    <property type="entry name" value="Adenylosuccinate_synth_dom2"/>
</dbReference>
<dbReference type="GO" id="GO:0005737">
    <property type="term" value="C:cytoplasm"/>
    <property type="evidence" value="ECO:0007669"/>
    <property type="project" value="TreeGrafter"/>
</dbReference>
<dbReference type="Gene3D" id="1.10.300.10">
    <property type="entry name" value="Adenylosuccinate Synthetase, subunit A, domain 2"/>
    <property type="match status" value="1"/>
</dbReference>
<dbReference type="PANTHER" id="PTHR11846:SF0">
    <property type="entry name" value="ADENYLOSUCCINATE SYNTHETASE"/>
    <property type="match status" value="1"/>
</dbReference>
<accession>A0A0F9PWR2</accession>
<keyword evidence="5" id="KW-0460">Magnesium</keyword>
<keyword evidence="1" id="KW-0436">Ligase</keyword>
<dbReference type="GO" id="GO:0000166">
    <property type="term" value="F:nucleotide binding"/>
    <property type="evidence" value="ECO:0007669"/>
    <property type="project" value="UniProtKB-KW"/>
</dbReference>
<evidence type="ECO:0000256" key="2">
    <source>
        <dbReference type="ARBA" id="ARBA00022723"/>
    </source>
</evidence>
<gene>
    <name evidence="6" type="ORF">LCGC14_0846730</name>
</gene>
<dbReference type="InterPro" id="IPR001114">
    <property type="entry name" value="Adenylosuccinate_synthetase"/>
</dbReference>
<keyword evidence="3" id="KW-0547">Nucleotide-binding</keyword>
<evidence type="ECO:0000313" key="6">
    <source>
        <dbReference type="EMBL" id="KKN29167.1"/>
    </source>
</evidence>
<dbReference type="HAMAP" id="MF_00011">
    <property type="entry name" value="Adenylosucc_synth"/>
    <property type="match status" value="1"/>
</dbReference>
<dbReference type="PANTHER" id="PTHR11846">
    <property type="entry name" value="ADENYLOSUCCINATE SYNTHETASE"/>
    <property type="match status" value="1"/>
</dbReference>
<protein>
    <recommendedName>
        <fullName evidence="7">Adenylosuccinate synthetase</fullName>
    </recommendedName>
</protein>